<protein>
    <submittedName>
        <fullName evidence="1">Bgt-50100</fullName>
    </submittedName>
</protein>
<organism evidence="1 2">
    <name type="scientific">Blumeria graminis f. sp. tritici</name>
    <dbReference type="NCBI Taxonomy" id="62690"/>
    <lineage>
        <taxon>Eukaryota</taxon>
        <taxon>Fungi</taxon>
        <taxon>Dikarya</taxon>
        <taxon>Ascomycota</taxon>
        <taxon>Pezizomycotina</taxon>
        <taxon>Leotiomycetes</taxon>
        <taxon>Erysiphales</taxon>
        <taxon>Erysiphaceae</taxon>
        <taxon>Blumeria</taxon>
    </lineage>
</organism>
<keyword evidence="2" id="KW-1185">Reference proteome</keyword>
<accession>A0A9X9MQ25</accession>
<sequence length="47" mass="5287">MILCKLSHYMSRATSYFIISVHSSFLIELRPTTLLIAVGSTSLIMLQ</sequence>
<name>A0A9X9MQ25_BLUGR</name>
<evidence type="ECO:0000313" key="1">
    <source>
        <dbReference type="EMBL" id="VDB95343.1"/>
    </source>
</evidence>
<dbReference type="AlphaFoldDB" id="A0A9X9MQ25"/>
<evidence type="ECO:0000313" key="2">
    <source>
        <dbReference type="Proteomes" id="UP000324639"/>
    </source>
</evidence>
<dbReference type="Proteomes" id="UP000324639">
    <property type="component" value="Chromosome Bgt_-10"/>
</dbReference>
<proteinExistence type="predicted"/>
<dbReference type="EMBL" id="LR026993">
    <property type="protein sequence ID" value="VDB95343.1"/>
    <property type="molecule type" value="Genomic_DNA"/>
</dbReference>
<gene>
    <name evidence="1" type="ORF">BGT96224V316_LOCUS8275</name>
</gene>
<reference evidence="1 2" key="1">
    <citation type="submission" date="2018-08" db="EMBL/GenBank/DDBJ databases">
        <authorList>
            <person name="Muller C M."/>
        </authorList>
    </citation>
    <scope>NUCLEOTIDE SEQUENCE [LARGE SCALE GENOMIC DNA]</scope>
</reference>